<evidence type="ECO:0000256" key="9">
    <source>
        <dbReference type="SAM" id="MobiDB-lite"/>
    </source>
</evidence>
<organism evidence="11 12">
    <name type="scientific">Stylophora pistillata</name>
    <name type="common">Smooth cauliflower coral</name>
    <dbReference type="NCBI Taxonomy" id="50429"/>
    <lineage>
        <taxon>Eukaryota</taxon>
        <taxon>Metazoa</taxon>
        <taxon>Cnidaria</taxon>
        <taxon>Anthozoa</taxon>
        <taxon>Hexacorallia</taxon>
        <taxon>Scleractinia</taxon>
        <taxon>Astrocoeniina</taxon>
        <taxon>Pocilloporidae</taxon>
        <taxon>Stylophora</taxon>
    </lineage>
</organism>
<evidence type="ECO:0000256" key="1">
    <source>
        <dbReference type="ARBA" id="ARBA00005755"/>
    </source>
</evidence>
<dbReference type="OrthoDB" id="5871067at2759"/>
<proteinExistence type="inferred from homology"/>
<evidence type="ECO:0000256" key="8">
    <source>
        <dbReference type="ARBA" id="ARBA00049244"/>
    </source>
</evidence>
<keyword evidence="3" id="KW-0808">Transferase</keyword>
<keyword evidence="5" id="KW-0235">DNA replication</keyword>
<keyword evidence="6" id="KW-0239">DNA-directed DNA polymerase</keyword>
<feature type="region of interest" description="Disordered" evidence="9">
    <location>
        <begin position="47"/>
        <end position="66"/>
    </location>
</feature>
<dbReference type="SUPFAM" id="SSF53098">
    <property type="entry name" value="Ribonuclease H-like"/>
    <property type="match status" value="1"/>
</dbReference>
<protein>
    <recommendedName>
        <fullName evidence="2">DNA-directed DNA polymerase</fullName>
        <ecNumber evidence="2">2.7.7.7</ecNumber>
    </recommendedName>
</protein>
<evidence type="ECO:0000256" key="3">
    <source>
        <dbReference type="ARBA" id="ARBA00022679"/>
    </source>
</evidence>
<dbReference type="Pfam" id="PF03175">
    <property type="entry name" value="DNA_pol_B_2"/>
    <property type="match status" value="1"/>
</dbReference>
<comment type="caution">
    <text evidence="11">The sequence shown here is derived from an EMBL/GenBank/DDBJ whole genome shotgun (WGS) entry which is preliminary data.</text>
</comment>
<dbReference type="GO" id="GO:0003677">
    <property type="term" value="F:DNA binding"/>
    <property type="evidence" value="ECO:0007669"/>
    <property type="project" value="UniProtKB-KW"/>
</dbReference>
<dbReference type="STRING" id="50429.A0A2B4R860"/>
<dbReference type="Proteomes" id="UP000225706">
    <property type="component" value="Unassembled WGS sequence"/>
</dbReference>
<keyword evidence="4" id="KW-0548">Nucleotidyltransferase</keyword>
<feature type="region of interest" description="Disordered" evidence="9">
    <location>
        <begin position="349"/>
        <end position="373"/>
    </location>
</feature>
<feature type="compositionally biased region" description="Basic and acidic residues" evidence="9">
    <location>
        <begin position="47"/>
        <end position="56"/>
    </location>
</feature>
<dbReference type="GO" id="GO:0003887">
    <property type="term" value="F:DNA-directed DNA polymerase activity"/>
    <property type="evidence" value="ECO:0007669"/>
    <property type="project" value="UniProtKB-KW"/>
</dbReference>
<gene>
    <name evidence="11" type="ORF">AWC38_SpisGene22940</name>
</gene>
<dbReference type="GO" id="GO:0006260">
    <property type="term" value="P:DNA replication"/>
    <property type="evidence" value="ECO:0007669"/>
    <property type="project" value="UniProtKB-KW"/>
</dbReference>
<dbReference type="AlphaFoldDB" id="A0A2B4R860"/>
<dbReference type="PANTHER" id="PTHR33568:SF3">
    <property type="entry name" value="DNA-DIRECTED DNA POLYMERASE"/>
    <property type="match status" value="1"/>
</dbReference>
<evidence type="ECO:0000259" key="10">
    <source>
        <dbReference type="Pfam" id="PF03175"/>
    </source>
</evidence>
<dbReference type="PANTHER" id="PTHR33568">
    <property type="entry name" value="DNA POLYMERASE"/>
    <property type="match status" value="1"/>
</dbReference>
<dbReference type="GO" id="GO:0000166">
    <property type="term" value="F:nucleotide binding"/>
    <property type="evidence" value="ECO:0007669"/>
    <property type="project" value="InterPro"/>
</dbReference>
<dbReference type="InterPro" id="IPR012337">
    <property type="entry name" value="RNaseH-like_sf"/>
</dbReference>
<evidence type="ECO:0000313" key="11">
    <source>
        <dbReference type="EMBL" id="PFX13019.1"/>
    </source>
</evidence>
<evidence type="ECO:0000256" key="5">
    <source>
        <dbReference type="ARBA" id="ARBA00022705"/>
    </source>
</evidence>
<dbReference type="EC" id="2.7.7.7" evidence="2"/>
<comment type="catalytic activity">
    <reaction evidence="8">
        <text>DNA(n) + a 2'-deoxyribonucleoside 5'-triphosphate = DNA(n+1) + diphosphate</text>
        <dbReference type="Rhea" id="RHEA:22508"/>
        <dbReference type="Rhea" id="RHEA-COMP:17339"/>
        <dbReference type="Rhea" id="RHEA-COMP:17340"/>
        <dbReference type="ChEBI" id="CHEBI:33019"/>
        <dbReference type="ChEBI" id="CHEBI:61560"/>
        <dbReference type="ChEBI" id="CHEBI:173112"/>
        <dbReference type="EC" id="2.7.7.7"/>
    </reaction>
</comment>
<sequence length="373" mass="43692">MCCKEFRPDKNHPHRCYWSERGNYRESVDLRTHKCFIQPVLAKEDEPRKKSKDTLKRQRKSNPDVSEYVEPPVKVWADLETMLDEDGTHIPILIVAETSESDEVFEFYGHECTRDFLAFMDELAYGPEESPRNKHDFREVIGIFHNLKGYDAVFLQEQMVKEKRRFEFIIPNGTKNLCMQVGKIVHKDSMCFLSMALSAYSSTFGIPELKKGFFPHKFYTPDHQNYVRPLPAAEYYDPKGMSEKKKKEFETWYAEEQRKNLPFDDKKEFIAYCRSDVKLLKAGCLKFIKEFHSIAKFDPMEKCVTIAQGCNRYWRKCVMTPDSIAIEPDGGWEESVTRREIRFPSVPLVSPQKPAGVRQPRKPPHYVNWGTPS</sequence>
<dbReference type="Gene3D" id="3.30.420.10">
    <property type="entry name" value="Ribonuclease H-like superfamily/Ribonuclease H"/>
    <property type="match status" value="1"/>
</dbReference>
<keyword evidence="12" id="KW-1185">Reference proteome</keyword>
<evidence type="ECO:0000256" key="4">
    <source>
        <dbReference type="ARBA" id="ARBA00022695"/>
    </source>
</evidence>
<dbReference type="InterPro" id="IPR004868">
    <property type="entry name" value="DNA-dir_DNA_pol_B_mt/vir"/>
</dbReference>
<evidence type="ECO:0000313" key="12">
    <source>
        <dbReference type="Proteomes" id="UP000225706"/>
    </source>
</evidence>
<evidence type="ECO:0000256" key="2">
    <source>
        <dbReference type="ARBA" id="ARBA00012417"/>
    </source>
</evidence>
<reference evidence="12" key="1">
    <citation type="journal article" date="2017" name="bioRxiv">
        <title>Comparative analysis of the genomes of Stylophora pistillata and Acropora digitifera provides evidence for extensive differences between species of corals.</title>
        <authorList>
            <person name="Voolstra C.R."/>
            <person name="Li Y."/>
            <person name="Liew Y.J."/>
            <person name="Baumgarten S."/>
            <person name="Zoccola D."/>
            <person name="Flot J.-F."/>
            <person name="Tambutte S."/>
            <person name="Allemand D."/>
            <person name="Aranda M."/>
        </authorList>
    </citation>
    <scope>NUCLEOTIDE SEQUENCE [LARGE SCALE GENOMIC DNA]</scope>
</reference>
<evidence type="ECO:0000256" key="6">
    <source>
        <dbReference type="ARBA" id="ARBA00022932"/>
    </source>
</evidence>
<keyword evidence="7" id="KW-0238">DNA-binding</keyword>
<accession>A0A2B4R860</accession>
<comment type="similarity">
    <text evidence="1">Belongs to the DNA polymerase type-B family.</text>
</comment>
<evidence type="ECO:0000256" key="7">
    <source>
        <dbReference type="ARBA" id="ARBA00023125"/>
    </source>
</evidence>
<feature type="domain" description="DNA-directed DNA polymerase family B mitochondria/virus" evidence="10">
    <location>
        <begin position="141"/>
        <end position="318"/>
    </location>
</feature>
<dbReference type="EMBL" id="LSMT01001097">
    <property type="protein sequence ID" value="PFX13019.1"/>
    <property type="molecule type" value="Genomic_DNA"/>
</dbReference>
<name>A0A2B4R860_STYPI</name>
<dbReference type="InterPro" id="IPR036397">
    <property type="entry name" value="RNaseH_sf"/>
</dbReference>